<sequence>MNDNNAVDYKDHVIRVGCYDLNPREECTNLGTMICFHNRYKLGDKHTYDHTDYSGWDEMYNALSEEYDALVVPLYMHDHSFISLSLSPFSCPWDSGQLGFICVSKRRIRDWFGVSRVTKKVLNRATSCIMDEVREYEAFINGCHWKFEINTGREIIFESHSYYSSMSSAVCAAMSYINDRVIALQRPDESPR</sequence>
<comment type="caution">
    <text evidence="1">The sequence shown here is derived from an EMBL/GenBank/DDBJ whole genome shotgun (WGS) entry which is preliminary data.</text>
</comment>
<name>A0A7C0WU36_9BACT</name>
<dbReference type="EMBL" id="DQZW01000242">
    <property type="protein sequence ID" value="HDL90263.1"/>
    <property type="molecule type" value="Genomic_DNA"/>
</dbReference>
<dbReference type="AlphaFoldDB" id="A0A7C0WU36"/>
<protein>
    <submittedName>
        <fullName evidence="1">Uncharacterized protein</fullName>
    </submittedName>
</protein>
<reference evidence="1" key="1">
    <citation type="journal article" date="2020" name="mSystems">
        <title>Genome- and Community-Level Interaction Insights into Carbon Utilization and Element Cycling Functions of Hydrothermarchaeota in Hydrothermal Sediment.</title>
        <authorList>
            <person name="Zhou Z."/>
            <person name="Liu Y."/>
            <person name="Xu W."/>
            <person name="Pan J."/>
            <person name="Luo Z.H."/>
            <person name="Li M."/>
        </authorList>
    </citation>
    <scope>NUCLEOTIDE SEQUENCE [LARGE SCALE GENOMIC DNA]</scope>
    <source>
        <strain evidence="1">HyVt-19</strain>
    </source>
</reference>
<evidence type="ECO:0000313" key="1">
    <source>
        <dbReference type="EMBL" id="HDL90263.1"/>
    </source>
</evidence>
<organism evidence="1">
    <name type="scientific">Thermodesulforhabdus norvegica</name>
    <dbReference type="NCBI Taxonomy" id="39841"/>
    <lineage>
        <taxon>Bacteria</taxon>
        <taxon>Pseudomonadati</taxon>
        <taxon>Thermodesulfobacteriota</taxon>
        <taxon>Syntrophobacteria</taxon>
        <taxon>Syntrophobacterales</taxon>
        <taxon>Thermodesulforhabdaceae</taxon>
        <taxon>Thermodesulforhabdus</taxon>
    </lineage>
</organism>
<gene>
    <name evidence="1" type="ORF">ENG14_05110</name>
</gene>
<accession>A0A7C0WU36</accession>
<proteinExistence type="predicted"/>
<dbReference type="Proteomes" id="UP000886355">
    <property type="component" value="Unassembled WGS sequence"/>
</dbReference>